<feature type="transmembrane region" description="Helical" evidence="1">
    <location>
        <begin position="93"/>
        <end position="119"/>
    </location>
</feature>
<sequence length="152" mass="17410">MAATPEERAAIFPYLQQSVIGPMPQSDAADWLEGLTLYYKPDLRQDLKHVAFEMNDRELVLMWDVPYLWGMYVVPASCNSLPPYTFGEWRLELAYGIMAAWLMAMLMLGSVLVVALVGVPGWELRRDARRVEGFCWERHELEEKAREGKKGG</sequence>
<keyword evidence="1" id="KW-0812">Transmembrane</keyword>
<dbReference type="GeneID" id="59288240"/>
<evidence type="ECO:0000313" key="2">
    <source>
        <dbReference type="EMBL" id="KAF6235383.1"/>
    </source>
</evidence>
<gene>
    <name evidence="2" type="ORF">HO173_006579</name>
</gene>
<protein>
    <submittedName>
        <fullName evidence="2">Uncharacterized protein</fullName>
    </submittedName>
</protein>
<proteinExistence type="predicted"/>
<dbReference type="Proteomes" id="UP000578531">
    <property type="component" value="Unassembled WGS sequence"/>
</dbReference>
<keyword evidence="3" id="KW-1185">Reference proteome</keyword>
<dbReference type="AlphaFoldDB" id="A0A8H6L4N7"/>
<comment type="caution">
    <text evidence="2">The sequence shown here is derived from an EMBL/GenBank/DDBJ whole genome shotgun (WGS) entry which is preliminary data.</text>
</comment>
<evidence type="ECO:0000313" key="3">
    <source>
        <dbReference type="Proteomes" id="UP000578531"/>
    </source>
</evidence>
<name>A0A8H6L4N7_9LECA</name>
<organism evidence="2 3">
    <name type="scientific">Letharia columbiana</name>
    <dbReference type="NCBI Taxonomy" id="112416"/>
    <lineage>
        <taxon>Eukaryota</taxon>
        <taxon>Fungi</taxon>
        <taxon>Dikarya</taxon>
        <taxon>Ascomycota</taxon>
        <taxon>Pezizomycotina</taxon>
        <taxon>Lecanoromycetes</taxon>
        <taxon>OSLEUM clade</taxon>
        <taxon>Lecanoromycetidae</taxon>
        <taxon>Lecanorales</taxon>
        <taxon>Lecanorineae</taxon>
        <taxon>Parmeliaceae</taxon>
        <taxon>Letharia</taxon>
    </lineage>
</organism>
<keyword evidence="1" id="KW-1133">Transmembrane helix</keyword>
<accession>A0A8H6L4N7</accession>
<evidence type="ECO:0000256" key="1">
    <source>
        <dbReference type="SAM" id="Phobius"/>
    </source>
</evidence>
<dbReference type="EMBL" id="JACCJC010000025">
    <property type="protein sequence ID" value="KAF6235383.1"/>
    <property type="molecule type" value="Genomic_DNA"/>
</dbReference>
<reference evidence="2 3" key="1">
    <citation type="journal article" date="2020" name="Genomics">
        <title>Complete, high-quality genomes from long-read metagenomic sequencing of two wolf lichen thalli reveals enigmatic genome architecture.</title>
        <authorList>
            <person name="McKenzie S.K."/>
            <person name="Walston R.F."/>
            <person name="Allen J.L."/>
        </authorList>
    </citation>
    <scope>NUCLEOTIDE SEQUENCE [LARGE SCALE GENOMIC DNA]</scope>
    <source>
        <strain evidence="2">WasteWater2</strain>
    </source>
</reference>
<dbReference type="RefSeq" id="XP_037164754.1">
    <property type="nucleotide sequence ID" value="XM_037308488.1"/>
</dbReference>
<keyword evidence="1" id="KW-0472">Membrane</keyword>